<feature type="domain" description="UDENN" evidence="1">
    <location>
        <begin position="14"/>
        <end position="452"/>
    </location>
</feature>
<proteinExistence type="predicted"/>
<evidence type="ECO:0000313" key="2">
    <source>
        <dbReference type="EMBL" id="RNA14037.1"/>
    </source>
</evidence>
<dbReference type="Pfam" id="PF12335">
    <property type="entry name" value="SBF2"/>
    <property type="match status" value="1"/>
</dbReference>
<dbReference type="STRING" id="10195.A0A3M7QRE3"/>
<dbReference type="GO" id="GO:0031410">
    <property type="term" value="C:cytoplasmic vesicle"/>
    <property type="evidence" value="ECO:0007669"/>
    <property type="project" value="TreeGrafter"/>
</dbReference>
<sequence length="778" mass="87051">MTRLVDYFAVVGYEATSAVSADSDLGADGRAKIIQRFPLDDQHLQLASQFDANIQCFCQPHKGWHLTGRQQAPTYLVSVLTDATGHRKYLACLTFLEPYSTGDPNGDQDGEGPISPSRLYAAKSLVVVSRLDYAELFKSLLSLVYACYVDKRDSGDNKLLEQMIGRLLAVQVGVPGSALCSHFSLGADDKHMVQAEASVNVASTGTSVYGLLRDVGVANLINLVCAILADFKVLFFSRSYGKLYEACRALDSLLFPLKYTGVYVPVLPCFGSFLEFPAAPTPYIIGVHSSCRLLLEQMHHESLGECVKVDLDSGAVHTPAAVADLIEPSATAGLPVHLHQSTLNLLYWIVKRDVLHADELNTGQGQTPPFNDHVHADKLIRAVFVRLFAQLFAGYRYCLLVVRINPRPVICFDKASFLSSHDLLDNEFMNKVLDSMSFERFIEERAPSYRRCDLFDELYACVQADLCAELAAHDTDLHATNGSYYSSSSSLIYTHVNRVGDQLLKCEFPCYKRANDTVTAALYPHLVSSAVRSHSKFKPATVDAYKRVHSEPFPLLDAALVLKHAKQRAHHLHHDADSARTASKCSVVPYGPPIQTVHNICLINKRLADIEHKISLVNGSDVHDDCVSRKLHTVRTFIGHVFDKNFKEAKKHVNSTMRAIRSHHHARIHLCATLQAYANKNHVILDNEQFEYVCELLNEALHSDTRHVHIAYLVLPLSAAFYRKLNNNTIDQCVYTRIQHHDVWSNMSFWQMAFYTDVQRSIRPVYLSNEEFAAEQAE</sequence>
<dbReference type="SMART" id="SM00800">
    <property type="entry name" value="uDENN"/>
    <property type="match status" value="1"/>
</dbReference>
<dbReference type="Gene3D" id="3.40.50.11500">
    <property type="match status" value="1"/>
</dbReference>
<dbReference type="InterPro" id="IPR037516">
    <property type="entry name" value="Tripartite_DENN"/>
</dbReference>
<feature type="non-terminal residue" evidence="2">
    <location>
        <position position="778"/>
    </location>
</feature>
<evidence type="ECO:0000259" key="1">
    <source>
        <dbReference type="PROSITE" id="PS50211"/>
    </source>
</evidence>
<organism evidence="2 3">
    <name type="scientific">Brachionus plicatilis</name>
    <name type="common">Marine rotifer</name>
    <name type="synonym">Brachionus muelleri</name>
    <dbReference type="NCBI Taxonomy" id="10195"/>
    <lineage>
        <taxon>Eukaryota</taxon>
        <taxon>Metazoa</taxon>
        <taxon>Spiralia</taxon>
        <taxon>Gnathifera</taxon>
        <taxon>Rotifera</taxon>
        <taxon>Eurotatoria</taxon>
        <taxon>Monogononta</taxon>
        <taxon>Pseudotrocha</taxon>
        <taxon>Ploima</taxon>
        <taxon>Brachionidae</taxon>
        <taxon>Brachionus</taxon>
    </lineage>
</organism>
<dbReference type="InterPro" id="IPR051696">
    <property type="entry name" value="DENN_Domain_GEFs"/>
</dbReference>
<dbReference type="Proteomes" id="UP000276133">
    <property type="component" value="Unassembled WGS sequence"/>
</dbReference>
<dbReference type="SMART" id="SM00801">
    <property type="entry name" value="dDENN"/>
    <property type="match status" value="1"/>
</dbReference>
<protein>
    <submittedName>
        <fullName evidence="2">Myotubularin-related 13 isoform X5</fullName>
    </submittedName>
</protein>
<dbReference type="InterPro" id="IPR005113">
    <property type="entry name" value="uDENN_dom"/>
</dbReference>
<dbReference type="SMART" id="SM00799">
    <property type="entry name" value="DENN"/>
    <property type="match status" value="1"/>
</dbReference>
<dbReference type="Pfam" id="PF03455">
    <property type="entry name" value="dDENN"/>
    <property type="match status" value="1"/>
</dbReference>
<dbReference type="InterPro" id="IPR001194">
    <property type="entry name" value="cDENN_dom"/>
</dbReference>
<dbReference type="PROSITE" id="PS50211">
    <property type="entry name" value="DENN"/>
    <property type="match status" value="1"/>
</dbReference>
<dbReference type="OrthoDB" id="74314at2759"/>
<dbReference type="AlphaFoldDB" id="A0A3M7QRE3"/>
<gene>
    <name evidence="2" type="ORF">BpHYR1_044441</name>
</gene>
<dbReference type="InterPro" id="IPR005112">
    <property type="entry name" value="dDENN_dom"/>
</dbReference>
<dbReference type="InterPro" id="IPR043153">
    <property type="entry name" value="DENN_C"/>
</dbReference>
<keyword evidence="3" id="KW-1185">Reference proteome</keyword>
<comment type="caution">
    <text evidence="2">The sequence shown here is derived from an EMBL/GenBank/DDBJ whole genome shotgun (WGS) entry which is preliminary data.</text>
</comment>
<name>A0A3M7QRE3_BRAPC</name>
<dbReference type="GO" id="GO:0005085">
    <property type="term" value="F:guanyl-nucleotide exchange factor activity"/>
    <property type="evidence" value="ECO:0007669"/>
    <property type="project" value="UniProtKB-ARBA"/>
</dbReference>
<evidence type="ECO:0000313" key="3">
    <source>
        <dbReference type="Proteomes" id="UP000276133"/>
    </source>
</evidence>
<reference evidence="2 3" key="1">
    <citation type="journal article" date="2018" name="Sci. Rep.">
        <title>Genomic signatures of local adaptation to the degree of environmental predictability in rotifers.</title>
        <authorList>
            <person name="Franch-Gras L."/>
            <person name="Hahn C."/>
            <person name="Garcia-Roger E.M."/>
            <person name="Carmona M.J."/>
            <person name="Serra M."/>
            <person name="Gomez A."/>
        </authorList>
    </citation>
    <scope>NUCLEOTIDE SEQUENCE [LARGE SCALE GENOMIC DNA]</scope>
    <source>
        <strain evidence="2">HYR1</strain>
    </source>
</reference>
<dbReference type="Pfam" id="PF02141">
    <property type="entry name" value="DENN"/>
    <property type="match status" value="1"/>
</dbReference>
<dbReference type="PANTHER" id="PTHR12296:SF16">
    <property type="entry name" value="C-MYC PROMOTER-BINDING PROTEIN"/>
    <property type="match status" value="1"/>
</dbReference>
<dbReference type="Gene3D" id="3.30.450.200">
    <property type="match status" value="1"/>
</dbReference>
<dbReference type="Pfam" id="PF03456">
    <property type="entry name" value="uDENN"/>
    <property type="match status" value="1"/>
</dbReference>
<dbReference type="GO" id="GO:0032483">
    <property type="term" value="P:regulation of Rab protein signal transduction"/>
    <property type="evidence" value="ECO:0007669"/>
    <property type="project" value="TreeGrafter"/>
</dbReference>
<accession>A0A3M7QRE3</accession>
<dbReference type="EMBL" id="REGN01005271">
    <property type="protein sequence ID" value="RNA14037.1"/>
    <property type="molecule type" value="Genomic_DNA"/>
</dbReference>
<dbReference type="PANTHER" id="PTHR12296">
    <property type="entry name" value="DENN DOMAIN-CONTAINING PROTEIN 4"/>
    <property type="match status" value="1"/>
</dbReference>
<dbReference type="InterPro" id="IPR022096">
    <property type="entry name" value="SBF1/SBF2"/>
</dbReference>